<evidence type="ECO:0000256" key="6">
    <source>
        <dbReference type="SAM" id="Phobius"/>
    </source>
</evidence>
<evidence type="ECO:0000256" key="5">
    <source>
        <dbReference type="ARBA" id="ARBA00023136"/>
    </source>
</evidence>
<organism evidence="11">
    <name type="scientific">hydrothermal vent metagenome</name>
    <dbReference type="NCBI Taxonomy" id="652676"/>
    <lineage>
        <taxon>unclassified sequences</taxon>
        <taxon>metagenomes</taxon>
        <taxon>ecological metagenomes</taxon>
    </lineage>
</organism>
<accession>A0A160TNR0</accession>
<gene>
    <name evidence="11" type="ORF">MGWOODY_Smn373</name>
</gene>
<comment type="subcellular location">
    <subcellularLocation>
        <location evidence="1">Cell membrane</location>
    </subcellularLocation>
</comment>
<dbReference type="InterPro" id="IPR058624">
    <property type="entry name" value="MdtA-like_HH"/>
</dbReference>
<name>A0A160TNR0_9ZZZZ</name>
<evidence type="ECO:0000256" key="2">
    <source>
        <dbReference type="ARBA" id="ARBA00022448"/>
    </source>
</evidence>
<reference evidence="11" key="1">
    <citation type="submission" date="2015-10" db="EMBL/GenBank/DDBJ databases">
        <authorList>
            <person name="Gilbert D.G."/>
        </authorList>
    </citation>
    <scope>NUCLEOTIDE SEQUENCE</scope>
</reference>
<dbReference type="EMBL" id="CZQE01000357">
    <property type="protein sequence ID" value="CUS46318.1"/>
    <property type="molecule type" value="Genomic_DNA"/>
</dbReference>
<feature type="domain" description="Multidrug resistance protein MdtA-like C-terminal permuted SH3" evidence="10">
    <location>
        <begin position="303"/>
        <end position="358"/>
    </location>
</feature>
<evidence type="ECO:0000256" key="4">
    <source>
        <dbReference type="ARBA" id="ARBA00022519"/>
    </source>
</evidence>
<dbReference type="SUPFAM" id="SSF111369">
    <property type="entry name" value="HlyD-like secretion proteins"/>
    <property type="match status" value="1"/>
</dbReference>
<dbReference type="NCBIfam" id="TIGR01730">
    <property type="entry name" value="RND_mfp"/>
    <property type="match status" value="1"/>
</dbReference>
<dbReference type="Gene3D" id="2.40.420.20">
    <property type="match status" value="1"/>
</dbReference>
<keyword evidence="4" id="KW-0997">Cell inner membrane</keyword>
<feature type="transmembrane region" description="Helical" evidence="6">
    <location>
        <begin position="7"/>
        <end position="27"/>
    </location>
</feature>
<dbReference type="PANTHER" id="PTHR30469">
    <property type="entry name" value="MULTIDRUG RESISTANCE PROTEIN MDTA"/>
    <property type="match status" value="1"/>
</dbReference>
<keyword evidence="6" id="KW-0812">Transmembrane</keyword>
<proteinExistence type="predicted"/>
<evidence type="ECO:0000259" key="9">
    <source>
        <dbReference type="Pfam" id="PF25944"/>
    </source>
</evidence>
<dbReference type="Gene3D" id="2.40.30.170">
    <property type="match status" value="1"/>
</dbReference>
<dbReference type="Gene3D" id="1.10.287.470">
    <property type="entry name" value="Helix hairpin bin"/>
    <property type="match status" value="1"/>
</dbReference>
<feature type="domain" description="Multidrug resistance protein MdtA-like alpha-helical hairpin" evidence="7">
    <location>
        <begin position="107"/>
        <end position="175"/>
    </location>
</feature>
<evidence type="ECO:0000256" key="1">
    <source>
        <dbReference type="ARBA" id="ARBA00004236"/>
    </source>
</evidence>
<keyword evidence="5 6" id="KW-0472">Membrane</keyword>
<evidence type="ECO:0000256" key="3">
    <source>
        <dbReference type="ARBA" id="ARBA00022475"/>
    </source>
</evidence>
<dbReference type="PANTHER" id="PTHR30469:SF36">
    <property type="entry name" value="BLL3903 PROTEIN"/>
    <property type="match status" value="1"/>
</dbReference>
<dbReference type="Pfam" id="PF25917">
    <property type="entry name" value="BSH_RND"/>
    <property type="match status" value="1"/>
</dbReference>
<keyword evidence="6" id="KW-1133">Transmembrane helix</keyword>
<keyword evidence="2" id="KW-0813">Transport</keyword>
<dbReference type="GO" id="GO:1990281">
    <property type="term" value="C:efflux pump complex"/>
    <property type="evidence" value="ECO:0007669"/>
    <property type="project" value="TreeGrafter"/>
</dbReference>
<dbReference type="Pfam" id="PF25967">
    <property type="entry name" value="RND-MFP_C"/>
    <property type="match status" value="1"/>
</dbReference>
<dbReference type="Pfam" id="PF25876">
    <property type="entry name" value="HH_MFP_RND"/>
    <property type="match status" value="1"/>
</dbReference>
<feature type="domain" description="Multidrug resistance protein MdtA-like barrel-sandwich hybrid" evidence="8">
    <location>
        <begin position="68"/>
        <end position="208"/>
    </location>
</feature>
<dbReference type="Pfam" id="PF25944">
    <property type="entry name" value="Beta-barrel_RND"/>
    <property type="match status" value="1"/>
</dbReference>
<evidence type="ECO:0000259" key="8">
    <source>
        <dbReference type="Pfam" id="PF25917"/>
    </source>
</evidence>
<evidence type="ECO:0000259" key="7">
    <source>
        <dbReference type="Pfam" id="PF25876"/>
    </source>
</evidence>
<dbReference type="InterPro" id="IPR006143">
    <property type="entry name" value="RND_pump_MFP"/>
</dbReference>
<dbReference type="AlphaFoldDB" id="A0A160TNR0"/>
<dbReference type="InterPro" id="IPR058625">
    <property type="entry name" value="MdtA-like_BSH"/>
</dbReference>
<dbReference type="GO" id="GO:0015562">
    <property type="term" value="F:efflux transmembrane transporter activity"/>
    <property type="evidence" value="ECO:0007669"/>
    <property type="project" value="TreeGrafter"/>
</dbReference>
<dbReference type="InterPro" id="IPR058626">
    <property type="entry name" value="MdtA-like_b-barrel"/>
</dbReference>
<sequence>MTLPRRSYWAFGALGLVVVILIAWAILHKKPAGPPKVHPVPVSVAVATVRDVPVSLTALSAAQAWKSALVRTQVNGKLLSASFVEGTDVQAGQLLAQIDPGTYQAALLQARGALERDKALLRDARLDLERYRTLKNQDSIALQQVSTQAALVQQDEGLVHIDEGAVAAAQINLRWCRILSPISGRTGVRLVDPGNLVSTSDTTGIVIVNQIEPIAVTFTVPQGDFQRLSDISDGFRKPLTTVALSQETNASLGSGELSIADNKVDPTTGTVQLKARFANAGRRLWPGQFVNVLLTLQTLEQKVTIPSGAVNHGPNGAFAYVVVGGKAMARTIRVGSNQGGNAVIETGIKAGETVVIDGQMTLTPGLPVSIHRPAAAGRPAV</sequence>
<protein>
    <submittedName>
        <fullName evidence="11">Probable Co/Zn/Cd efflux system membrane fusion protein</fullName>
    </submittedName>
</protein>
<evidence type="ECO:0000313" key="11">
    <source>
        <dbReference type="EMBL" id="CUS46318.1"/>
    </source>
</evidence>
<evidence type="ECO:0000259" key="10">
    <source>
        <dbReference type="Pfam" id="PF25967"/>
    </source>
</evidence>
<keyword evidence="3" id="KW-1003">Cell membrane</keyword>
<dbReference type="Gene3D" id="2.40.50.100">
    <property type="match status" value="1"/>
</dbReference>
<dbReference type="InterPro" id="IPR058627">
    <property type="entry name" value="MdtA-like_C"/>
</dbReference>
<feature type="domain" description="Multidrug resistance protein MdtA-like beta-barrel" evidence="9">
    <location>
        <begin position="213"/>
        <end position="296"/>
    </location>
</feature>